<dbReference type="KEGG" id="shl:Shal_2572"/>
<sequence length="280" mass="30230">MIKSVCIVGCGWFGLPLAKALVAHGVTVFGSKRELSQALALKELGIDGFRLDLDDDVHLQDDSAEITQMLATDCLIINIPPGLRKAPDAYLQRLTNLKQLIGDHSYKKLIFVSTTGVYPSIEGMFTECVEQDAKAHSEISEKLLQAEALFVDNANACIVRFAGLVGPKRHPGRFLAGKTGLPGANSAVNLVHLNDCIVAVTTLLFNPAASTVYNVCAPNHPTRQGFYPKAASDLGLAAPQFVDDGVESKLTGKSISSDRLIIEFSFEYQFSDPMDMLTAC</sequence>
<keyword evidence="2" id="KW-1185">Reference proteome</keyword>
<dbReference type="Gene3D" id="3.40.50.720">
    <property type="entry name" value="NAD(P)-binding Rossmann-like Domain"/>
    <property type="match status" value="1"/>
</dbReference>
<evidence type="ECO:0000313" key="1">
    <source>
        <dbReference type="EMBL" id="ABZ77128.1"/>
    </source>
</evidence>
<dbReference type="SUPFAM" id="SSF51735">
    <property type="entry name" value="NAD(P)-binding Rossmann-fold domains"/>
    <property type="match status" value="1"/>
</dbReference>
<name>B0TKA9_SHEHH</name>
<dbReference type="AlphaFoldDB" id="B0TKA9"/>
<protein>
    <submittedName>
        <fullName evidence="1">NAD-dependent epimerase/dehydratase</fullName>
    </submittedName>
</protein>
<dbReference type="PANTHER" id="PTHR48079">
    <property type="entry name" value="PROTEIN YEEZ"/>
    <property type="match status" value="1"/>
</dbReference>
<dbReference type="OrthoDB" id="751203at2"/>
<dbReference type="RefSeq" id="WP_012277656.1">
    <property type="nucleotide sequence ID" value="NC_010334.1"/>
</dbReference>
<gene>
    <name evidence="1" type="ordered locus">Shal_2572</name>
</gene>
<accession>B0TKA9</accession>
<dbReference type="InterPro" id="IPR051783">
    <property type="entry name" value="NAD(P)-dependent_oxidoreduct"/>
</dbReference>
<dbReference type="Proteomes" id="UP000001317">
    <property type="component" value="Chromosome"/>
</dbReference>
<dbReference type="InterPro" id="IPR036291">
    <property type="entry name" value="NAD(P)-bd_dom_sf"/>
</dbReference>
<organism evidence="1 2">
    <name type="scientific">Shewanella halifaxensis (strain HAW-EB4)</name>
    <dbReference type="NCBI Taxonomy" id="458817"/>
    <lineage>
        <taxon>Bacteria</taxon>
        <taxon>Pseudomonadati</taxon>
        <taxon>Pseudomonadota</taxon>
        <taxon>Gammaproteobacteria</taxon>
        <taxon>Alteromonadales</taxon>
        <taxon>Shewanellaceae</taxon>
        <taxon>Shewanella</taxon>
    </lineage>
</organism>
<dbReference type="EMBL" id="CP000931">
    <property type="protein sequence ID" value="ABZ77128.1"/>
    <property type="molecule type" value="Genomic_DNA"/>
</dbReference>
<evidence type="ECO:0000313" key="2">
    <source>
        <dbReference type="Proteomes" id="UP000001317"/>
    </source>
</evidence>
<dbReference type="HOGENOM" id="CLU_007383_11_1_6"/>
<reference evidence="1" key="1">
    <citation type="submission" date="2008-01" db="EMBL/GenBank/DDBJ databases">
        <title>Complete sequence of Shewanella halifaxensis HAW-EB4.</title>
        <authorList>
            <consortium name="US DOE Joint Genome Institute"/>
            <person name="Copeland A."/>
            <person name="Lucas S."/>
            <person name="Lapidus A."/>
            <person name="Glavina del Rio T."/>
            <person name="Dalin E."/>
            <person name="Tice H."/>
            <person name="Bruce D."/>
            <person name="Goodwin L."/>
            <person name="Pitluck S."/>
            <person name="Sims D."/>
            <person name="Brettin T."/>
            <person name="Detter J.C."/>
            <person name="Han C."/>
            <person name="Kuske C.R."/>
            <person name="Schmutz J."/>
            <person name="Larimer F."/>
            <person name="Land M."/>
            <person name="Hauser L."/>
            <person name="Kyrpides N."/>
            <person name="Kim E."/>
            <person name="Zhao J.-S."/>
            <person name="Richardson P."/>
        </authorList>
    </citation>
    <scope>NUCLEOTIDE SEQUENCE [LARGE SCALE GENOMIC DNA]</scope>
    <source>
        <strain evidence="1">HAW-EB4</strain>
    </source>
</reference>
<dbReference type="GO" id="GO:0004029">
    <property type="term" value="F:aldehyde dehydrogenase (NAD+) activity"/>
    <property type="evidence" value="ECO:0007669"/>
    <property type="project" value="TreeGrafter"/>
</dbReference>
<dbReference type="CDD" id="cd05266">
    <property type="entry name" value="SDR_a4"/>
    <property type="match status" value="1"/>
</dbReference>
<dbReference type="eggNOG" id="COG0451">
    <property type="taxonomic scope" value="Bacteria"/>
</dbReference>
<proteinExistence type="predicted"/>
<dbReference type="STRING" id="458817.Shal_2572"/>
<dbReference type="PANTHER" id="PTHR48079:SF6">
    <property type="entry name" value="NAD(P)-BINDING DOMAIN-CONTAINING PROTEIN-RELATED"/>
    <property type="match status" value="1"/>
</dbReference>
<dbReference type="GO" id="GO:0005737">
    <property type="term" value="C:cytoplasm"/>
    <property type="evidence" value="ECO:0007669"/>
    <property type="project" value="TreeGrafter"/>
</dbReference>